<dbReference type="PANTHER" id="PTHR15922">
    <property type="entry name" value="NEUROBLASTOMA-AMPLIFIED SEQUENCE"/>
    <property type="match status" value="1"/>
</dbReference>
<evidence type="ECO:0000256" key="5">
    <source>
        <dbReference type="SAM" id="MobiDB-lite"/>
    </source>
</evidence>
<name>A0A9W8BII1_9FUNG</name>
<sequence>MSHTIDRVAGSADVLLQISACTDTTQLACILARTPLDPLTIVANVPECLNVGELADILFALKYPPSYPADATNSCGDGADEREPWPVPSAQWVSACIARAEAIDQWTGRIDWAVRWLERVRAQGLHDPADALALDRALRNALVLGYMAAAGREGAGLSSLALSAVNSFSQADFVDQVMRACGGNAVPPPALDTVARCTDSDAELKSAWNCWWAQNILGTTRGLMPALIASHPLCFDAVVVLTAVYSVGGPCSDACGAKAALGVLAQSSGSGSLGDCVEFPPSTLEKIHSLTAHTLLDTLKGLPDDDVVAIANTGLAQVRAAEVAQCFGLDIDIPSIVACQDSAEDQRRLLQRLLASAQRHQSTLVQQTSLWESLQLLHTLRLFGCLSVDNLKQSYLRLLLSCEQFEEAQMLVDAEPPFAEETVVLQTACEVARELFDNAEPSSMDKGLMKAARRCLDIIPQKYQQDIDVRRERALIQAAHLVWTLDASALPLFQSQRASTTGGLYPIELRLSADPYVLVKTILDSYPGAYKKQRIVREISGKLLEVAGLSSTLESAECVSPDPDLGTRRDLGVRSVSEGFTAALMLQSAIDAGDFSEGYNFARQLINARAMLGKALRTVEEYRSAQLLADHGSDSKQPVEMRAVEAIWTSSVKLARAWSAAGTSAHPLATDRQLEVVSLALSLCPTGDIAELLKLWNDIQSRALGRQSDASAVSWALPVENLDDPLACIQQMLVGCQPAQPTAAPSSDDQAVSLETMRTFDPAIIKRCLRFATAPASTNKPTLGAEGDVRCSLLMAWLEFALLTAKEPTGEHSAEFRHQVEADIVRRYSEAACHTLASRIFPQVDCTNYTALERFYAFYARCLEASGDKAGAEQALARVSIVRRIKKRVELCEYDFARLVRALLAQKPDCHAALRFCLSETAVMSLVELAPDLAKLAFLPGIDVIDDCERVLDDAGRWQAEELAGKLCLWTLLDTLRGGLAEEREPDVLPSRFLRLLALCLPAMSDIADLAALVDCVVFDRSIADSLSLACRVESTTWCLERAGSADQTEAADSRRVLCICRAYLEFVAEMEALRDPFTFAKLSHSWARAFDVASGAIVLSSSSAVGDVCAQCIGVLEKMIVGEVSAYFVCRAYLCTRQLVMQWGGEASAVPGLAQVYAGTLCSIIAEAAHDDLACDELVARQLVAVAEPPLELCSFDYGDSALGGVLAQFKREFGTDMSDIIHGRYRQQQHEPSEAQEPLSPLSSSAKLALLDVLARYCSGLHRVASEADELSHRAAAGRAGGGIGESDFLQFQLLADKLWGFALPSSGGRGIDDLCGVWLLLLERTDPLIAAADGQIDTLVRLLVKWAGDGGPGGGRPAECWAELLRWAARSKRPARVVLALVQHPEHFTGAVGCQVFDGLLEEARADLSMAASVGVIGLAYPDGAWAERCLEAVVHTMTITDPLEDSAGVAAGGEMGGDDDEDPWGIDDVPLDDEQPVVAVLPDHPGLPDRQALPDRSALLNPEDLARARGAILGCASLHLAIMIRGHVSACLASPPLLSALGETLLRSPDKTHSDDCAALLSSPHLYTPPAPGVEPIHELFRRTAHTVRDVGMDTVAMAWVYEFLGVPLFCRRPPAKRTALRWLAHLDRVVLGEARGNTAFGDLVGLGEHGFSAKAGDVAEPEPEAEAGWGESDVELGDDDEAHGEEPATDCREPKPVLQPRAEAQAVLDQRHAAAAAEDGWGDDDDIDLDADLDGL</sequence>
<feature type="compositionally biased region" description="Acidic residues" evidence="5">
    <location>
        <begin position="1677"/>
        <end position="1688"/>
    </location>
</feature>
<keyword evidence="4" id="KW-0653">Protein transport</keyword>
<proteinExistence type="predicted"/>
<feature type="compositionally biased region" description="Acidic residues" evidence="5">
    <location>
        <begin position="1725"/>
        <end position="1741"/>
    </location>
</feature>
<dbReference type="GO" id="GO:0070939">
    <property type="term" value="C:Dsl1/NZR complex"/>
    <property type="evidence" value="ECO:0007669"/>
    <property type="project" value="TreeGrafter"/>
</dbReference>
<dbReference type="OrthoDB" id="27490at2759"/>
<keyword evidence="3" id="KW-0256">Endoplasmic reticulum</keyword>
<dbReference type="PANTHER" id="PTHR15922:SF2">
    <property type="entry name" value="NBAS SUBUNIT OF NRZ TETHERING COMPLEX"/>
    <property type="match status" value="1"/>
</dbReference>
<evidence type="ECO:0000256" key="2">
    <source>
        <dbReference type="ARBA" id="ARBA00022448"/>
    </source>
</evidence>
<evidence type="ECO:0000256" key="1">
    <source>
        <dbReference type="ARBA" id="ARBA00004240"/>
    </source>
</evidence>
<accession>A0A9W8BII1</accession>
<dbReference type="Pfam" id="PF08314">
    <property type="entry name" value="Sec39"/>
    <property type="match status" value="1"/>
</dbReference>
<dbReference type="GO" id="GO:0015031">
    <property type="term" value="P:protein transport"/>
    <property type="evidence" value="ECO:0007669"/>
    <property type="project" value="UniProtKB-KW"/>
</dbReference>
<keyword evidence="2" id="KW-0813">Transport</keyword>
<keyword evidence="8" id="KW-1185">Reference proteome</keyword>
<comment type="caution">
    <text evidence="7">The sequence shown here is derived from an EMBL/GenBank/DDBJ whole genome shotgun (WGS) entry which is preliminary data.</text>
</comment>
<evidence type="ECO:0000313" key="7">
    <source>
        <dbReference type="EMBL" id="KAJ2008161.1"/>
    </source>
</evidence>
<dbReference type="GO" id="GO:0000149">
    <property type="term" value="F:SNARE binding"/>
    <property type="evidence" value="ECO:0007669"/>
    <property type="project" value="TreeGrafter"/>
</dbReference>
<feature type="compositionally biased region" description="Basic and acidic residues" evidence="5">
    <location>
        <begin position="1689"/>
        <end position="1700"/>
    </location>
</feature>
<reference evidence="7" key="1">
    <citation type="submission" date="2022-07" db="EMBL/GenBank/DDBJ databases">
        <title>Phylogenomic reconstructions and comparative analyses of Kickxellomycotina fungi.</title>
        <authorList>
            <person name="Reynolds N.K."/>
            <person name="Stajich J.E."/>
            <person name="Barry K."/>
            <person name="Grigoriev I.V."/>
            <person name="Crous P."/>
            <person name="Smith M.E."/>
        </authorList>
    </citation>
    <scope>NUCLEOTIDE SEQUENCE</scope>
    <source>
        <strain evidence="7">IMI 214461</strain>
    </source>
</reference>
<dbReference type="InterPro" id="IPR013244">
    <property type="entry name" value="Sec39_domain"/>
</dbReference>
<gene>
    <name evidence="7" type="ORF">H4R26_000366</name>
</gene>
<feature type="region of interest" description="Disordered" evidence="5">
    <location>
        <begin position="1659"/>
        <end position="1741"/>
    </location>
</feature>
<evidence type="ECO:0000313" key="8">
    <source>
        <dbReference type="Proteomes" id="UP001150907"/>
    </source>
</evidence>
<comment type="subcellular location">
    <subcellularLocation>
        <location evidence="1">Endoplasmic reticulum</location>
    </subcellularLocation>
</comment>
<evidence type="ECO:0000259" key="6">
    <source>
        <dbReference type="Pfam" id="PF08314"/>
    </source>
</evidence>
<dbReference type="GO" id="GO:0006890">
    <property type="term" value="P:retrograde vesicle-mediated transport, Golgi to endoplasmic reticulum"/>
    <property type="evidence" value="ECO:0007669"/>
    <property type="project" value="InterPro"/>
</dbReference>
<organism evidence="7 8">
    <name type="scientific">Coemansia thaxteri</name>
    <dbReference type="NCBI Taxonomy" id="2663907"/>
    <lineage>
        <taxon>Eukaryota</taxon>
        <taxon>Fungi</taxon>
        <taxon>Fungi incertae sedis</taxon>
        <taxon>Zoopagomycota</taxon>
        <taxon>Kickxellomycotina</taxon>
        <taxon>Kickxellomycetes</taxon>
        <taxon>Kickxellales</taxon>
        <taxon>Kickxellaceae</taxon>
        <taxon>Coemansia</taxon>
    </lineage>
</organism>
<dbReference type="EMBL" id="JANBQF010000010">
    <property type="protein sequence ID" value="KAJ2008161.1"/>
    <property type="molecule type" value="Genomic_DNA"/>
</dbReference>
<protein>
    <recommendedName>
        <fullName evidence="6">Sec39 domain-containing protein</fullName>
    </recommendedName>
</protein>
<evidence type="ECO:0000256" key="4">
    <source>
        <dbReference type="ARBA" id="ARBA00022927"/>
    </source>
</evidence>
<feature type="domain" description="Sec39" evidence="6">
    <location>
        <begin position="337"/>
        <end position="700"/>
    </location>
</feature>
<evidence type="ECO:0000256" key="3">
    <source>
        <dbReference type="ARBA" id="ARBA00022824"/>
    </source>
</evidence>
<dbReference type="Proteomes" id="UP001150907">
    <property type="component" value="Unassembled WGS sequence"/>
</dbReference>